<evidence type="ECO:0000256" key="5">
    <source>
        <dbReference type="ARBA" id="ARBA00023125"/>
    </source>
</evidence>
<dbReference type="GO" id="GO:0008270">
    <property type="term" value="F:zinc ion binding"/>
    <property type="evidence" value="ECO:0007669"/>
    <property type="project" value="TreeGrafter"/>
</dbReference>
<keyword evidence="7" id="KW-0479">Metal-binding</keyword>
<proteinExistence type="inferred from homology"/>
<dbReference type="RefSeq" id="WP_006307886.1">
    <property type="nucleotide sequence ID" value="NZ_ARZA01000054.1"/>
</dbReference>
<name>R1CY53_9FIRM</name>
<keyword evidence="6" id="KW-0804">Transcription</keyword>
<evidence type="ECO:0000256" key="7">
    <source>
        <dbReference type="PIRSR" id="PIRSR602481-1"/>
    </source>
</evidence>
<protein>
    <submittedName>
        <fullName evidence="9">Ferric-uptake regulator</fullName>
    </submittedName>
</protein>
<dbReference type="STRING" id="1304284.L21TH_0420"/>
<feature type="binding site" evidence="7">
    <location>
        <position position="135"/>
    </location>
    <ligand>
        <name>Zn(2+)</name>
        <dbReference type="ChEBI" id="CHEBI:29105"/>
    </ligand>
</feature>
<dbReference type="Pfam" id="PF01475">
    <property type="entry name" value="FUR"/>
    <property type="match status" value="1"/>
</dbReference>
<dbReference type="GO" id="GO:1900376">
    <property type="term" value="P:regulation of secondary metabolite biosynthetic process"/>
    <property type="evidence" value="ECO:0007669"/>
    <property type="project" value="TreeGrafter"/>
</dbReference>
<organism evidence="9 10">
    <name type="scientific">Caldisalinibacter kiritimatiensis</name>
    <dbReference type="NCBI Taxonomy" id="1304284"/>
    <lineage>
        <taxon>Bacteria</taxon>
        <taxon>Bacillati</taxon>
        <taxon>Bacillota</taxon>
        <taxon>Tissierellia</taxon>
        <taxon>Tissierellales</taxon>
        <taxon>Thermohalobacteraceae</taxon>
        <taxon>Caldisalinibacter</taxon>
    </lineage>
</organism>
<dbReference type="AlphaFoldDB" id="R1CY53"/>
<evidence type="ECO:0000256" key="1">
    <source>
        <dbReference type="ARBA" id="ARBA00007957"/>
    </source>
</evidence>
<dbReference type="GO" id="GO:0045892">
    <property type="term" value="P:negative regulation of DNA-templated transcription"/>
    <property type="evidence" value="ECO:0007669"/>
    <property type="project" value="TreeGrafter"/>
</dbReference>
<dbReference type="PANTHER" id="PTHR33202:SF7">
    <property type="entry name" value="FERRIC UPTAKE REGULATION PROTEIN"/>
    <property type="match status" value="1"/>
</dbReference>
<dbReference type="CDD" id="cd07153">
    <property type="entry name" value="Fur_like"/>
    <property type="match status" value="1"/>
</dbReference>
<comment type="caution">
    <text evidence="9">The sequence shown here is derived from an EMBL/GenBank/DDBJ whole genome shotgun (WGS) entry which is preliminary data.</text>
</comment>
<reference evidence="9 10" key="1">
    <citation type="journal article" date="2015" name="Geomicrobiol. J.">
        <title>Caldisalinibacter kiritimatiensis gen. nov., sp. nov., a moderately thermohalophilic thiosulfate-reducing bacterium from a hypersaline microbial mat.</title>
        <authorList>
            <person name="Ben Hania W."/>
            <person name="Joseph M."/>
            <person name="Fiebig A."/>
            <person name="Bunk B."/>
            <person name="Klenk H.-P."/>
            <person name="Fardeau M.-L."/>
            <person name="Spring S."/>
        </authorList>
    </citation>
    <scope>NUCLEOTIDE SEQUENCE [LARGE SCALE GENOMIC DNA]</scope>
    <source>
        <strain evidence="9 10">L21-TH-D2</strain>
    </source>
</reference>
<feature type="binding site" evidence="8">
    <location>
        <position position="90"/>
    </location>
    <ligand>
        <name>Fe cation</name>
        <dbReference type="ChEBI" id="CHEBI:24875"/>
    </ligand>
</feature>
<accession>R1CY53</accession>
<evidence type="ECO:0000256" key="6">
    <source>
        <dbReference type="ARBA" id="ARBA00023163"/>
    </source>
</evidence>
<evidence type="ECO:0000256" key="8">
    <source>
        <dbReference type="PIRSR" id="PIRSR602481-2"/>
    </source>
</evidence>
<dbReference type="InterPro" id="IPR002481">
    <property type="entry name" value="FUR"/>
</dbReference>
<dbReference type="InterPro" id="IPR036390">
    <property type="entry name" value="WH_DNA-bd_sf"/>
</dbReference>
<dbReference type="InterPro" id="IPR043135">
    <property type="entry name" value="Fur_C"/>
</dbReference>
<dbReference type="Gene3D" id="1.10.10.10">
    <property type="entry name" value="Winged helix-like DNA-binding domain superfamily/Winged helix DNA-binding domain"/>
    <property type="match status" value="1"/>
</dbReference>
<dbReference type="Proteomes" id="UP000013378">
    <property type="component" value="Unassembled WGS sequence"/>
</dbReference>
<keyword evidence="5" id="KW-0238">DNA-binding</keyword>
<dbReference type="InterPro" id="IPR036388">
    <property type="entry name" value="WH-like_DNA-bd_sf"/>
</dbReference>
<keyword evidence="10" id="KW-1185">Reference proteome</keyword>
<sequence length="144" mass="16866">MSIEELQKKLKENGYKITSQRKAILEVLIDYQDHFISAEKLFNKVKIKNSKVNLSTIYRNLDILNSLDFVHKITINDDYSLFSLVSLDEHHHHIICKCCGKTEVIPFCPFDDLKAFAEEKGFDLTQHKIELYGYCKDCKHKNKL</sequence>
<feature type="binding site" evidence="7">
    <location>
        <position position="138"/>
    </location>
    <ligand>
        <name>Zn(2+)</name>
        <dbReference type="ChEBI" id="CHEBI:29105"/>
    </ligand>
</feature>
<dbReference type="OrthoDB" id="8659436at2"/>
<dbReference type="GO" id="GO:0003700">
    <property type="term" value="F:DNA-binding transcription factor activity"/>
    <property type="evidence" value="ECO:0007669"/>
    <property type="project" value="InterPro"/>
</dbReference>
<feature type="binding site" evidence="7">
    <location>
        <position position="99"/>
    </location>
    <ligand>
        <name>Zn(2+)</name>
        <dbReference type="ChEBI" id="CHEBI:29105"/>
    </ligand>
</feature>
<feature type="binding site" evidence="7">
    <location>
        <position position="96"/>
    </location>
    <ligand>
        <name>Zn(2+)</name>
        <dbReference type="ChEBI" id="CHEBI:29105"/>
    </ligand>
</feature>
<keyword evidence="4" id="KW-0805">Transcription regulation</keyword>
<evidence type="ECO:0000256" key="2">
    <source>
        <dbReference type="ARBA" id="ARBA00022491"/>
    </source>
</evidence>
<dbReference type="PANTHER" id="PTHR33202">
    <property type="entry name" value="ZINC UPTAKE REGULATION PROTEIN"/>
    <property type="match status" value="1"/>
</dbReference>
<dbReference type="GO" id="GO:0000976">
    <property type="term" value="F:transcription cis-regulatory region binding"/>
    <property type="evidence" value="ECO:0007669"/>
    <property type="project" value="TreeGrafter"/>
</dbReference>
<dbReference type="Gene3D" id="3.30.1490.190">
    <property type="match status" value="1"/>
</dbReference>
<keyword evidence="8" id="KW-0408">Iron</keyword>
<comment type="similarity">
    <text evidence="1">Belongs to the Fur family.</text>
</comment>
<dbReference type="EMBL" id="ARZA01000054">
    <property type="protein sequence ID" value="EOD01499.1"/>
    <property type="molecule type" value="Genomic_DNA"/>
</dbReference>
<comment type="cofactor">
    <cofactor evidence="7">
        <name>Zn(2+)</name>
        <dbReference type="ChEBI" id="CHEBI:29105"/>
    </cofactor>
    <text evidence="7">Binds 1 zinc ion per subunit.</text>
</comment>
<keyword evidence="3 7" id="KW-0862">Zinc</keyword>
<evidence type="ECO:0000256" key="4">
    <source>
        <dbReference type="ARBA" id="ARBA00023015"/>
    </source>
</evidence>
<comment type="cofactor">
    <cofactor evidence="8">
        <name>Mn(2+)</name>
        <dbReference type="ChEBI" id="CHEBI:29035"/>
    </cofactor>
    <cofactor evidence="8">
        <name>Fe(2+)</name>
        <dbReference type="ChEBI" id="CHEBI:29033"/>
    </cofactor>
    <text evidence="8">Binds 1 Mn(2+) or Fe(2+) ion per subunit.</text>
</comment>
<evidence type="ECO:0000313" key="10">
    <source>
        <dbReference type="Proteomes" id="UP000013378"/>
    </source>
</evidence>
<gene>
    <name evidence="9" type="ORF">L21TH_0420</name>
</gene>
<dbReference type="eggNOG" id="COG0735">
    <property type="taxonomic scope" value="Bacteria"/>
</dbReference>
<feature type="binding site" evidence="8">
    <location>
        <position position="127"/>
    </location>
    <ligand>
        <name>Fe cation</name>
        <dbReference type="ChEBI" id="CHEBI:24875"/>
    </ligand>
</feature>
<evidence type="ECO:0000313" key="9">
    <source>
        <dbReference type="EMBL" id="EOD01499.1"/>
    </source>
</evidence>
<evidence type="ECO:0000256" key="3">
    <source>
        <dbReference type="ARBA" id="ARBA00022833"/>
    </source>
</evidence>
<dbReference type="SUPFAM" id="SSF46785">
    <property type="entry name" value="Winged helix' DNA-binding domain"/>
    <property type="match status" value="1"/>
</dbReference>
<keyword evidence="2" id="KW-0678">Repressor</keyword>